<accession>H8X2D1</accession>
<evidence type="ECO:0000313" key="9">
    <source>
        <dbReference type="EMBL" id="CCG22853.1"/>
    </source>
</evidence>
<feature type="compositionally biased region" description="Polar residues" evidence="7">
    <location>
        <begin position="287"/>
        <end position="297"/>
    </location>
</feature>
<evidence type="ECO:0000256" key="6">
    <source>
        <dbReference type="ARBA" id="ARBA00023242"/>
    </source>
</evidence>
<dbReference type="GO" id="GO:0005634">
    <property type="term" value="C:nucleus"/>
    <property type="evidence" value="ECO:0007669"/>
    <property type="project" value="UniProtKB-SubCell"/>
</dbReference>
<comment type="subcellular location">
    <subcellularLocation>
        <location evidence="2">Cytoplasm</location>
        <location evidence="2">Cytoskeleton</location>
        <location evidence="2">Spindle</location>
    </subcellularLocation>
    <subcellularLocation>
        <location evidence="1">Nucleus</location>
    </subcellularLocation>
</comment>
<keyword evidence="6" id="KW-0539">Nucleus</keyword>
<evidence type="ECO:0000256" key="4">
    <source>
        <dbReference type="ARBA" id="ARBA00022490"/>
    </source>
</evidence>
<gene>
    <name evidence="9" type="ORF">CORT_0B11540</name>
</gene>
<sequence>MSKWAIDATNRIKSEIVPGSSKYILREISEQFVIASTSIESRYLHVRDDANKLESWMKRVLEGEEDINDLLVENGLSDKAPPQSALSLKTNVPNFLPSPKSREVTIKTPLELSDEVEIEKMGSGTNRGQVSGEVREGPKEFTIIKSFRSSESARLGQSAEETEPRTTTISSKKIHKIHPPPTYKHDSASDQGRIDSTNSPLNPIPPVTPKRSLYTASSDSEDSFEAISAAIKRSVLVKELDLGDKKGSKVLHGTPRRSSSKFVSLPARTPILLNRSTRNGDIKNHSTKTPPTISIKNKFSPRKSPVKRNSPIPKLVKVPLRSEAIVIPPTNSDSFVSSPTQTSNFEVEKDEHQRSSASLWSKIGEYRQLSPKKPPQTTPKRSPLSIVKAFKSRSPVRNSSPLRKVQHTSPAKVDIPQLKSPNLDRLAAPTIASAAKKKKPDSRKFENRFLTTTLQRTPRTFDRAKSTKVTEKAPKAQPKVDIQRSTKKSMMEQRSEAAALKSRQKIILNLRKSESKIIRDIVQDEAEQAPTHSPPKTPVKFTPDNLPDVLSDDNLSPSSKVLQPWGRTPELYKIAKSKKKVDPFKIFHKSIRVNLSEVFNKQVTAQSPAPTPDESQVSKYSKSMGFK</sequence>
<evidence type="ECO:0000313" key="10">
    <source>
        <dbReference type="Proteomes" id="UP000005018"/>
    </source>
</evidence>
<feature type="region of interest" description="Disordered" evidence="7">
    <location>
        <begin position="525"/>
        <end position="562"/>
    </location>
</feature>
<feature type="region of interest" description="Disordered" evidence="7">
    <location>
        <begin position="603"/>
        <end position="627"/>
    </location>
</feature>
<dbReference type="AlphaFoldDB" id="H8X2D1"/>
<dbReference type="HOGENOM" id="CLU_436124_0_0_1"/>
<keyword evidence="5" id="KW-0206">Cytoskeleton</keyword>
<dbReference type="InterPro" id="IPR005635">
    <property type="entry name" value="Inner_centromere_prot_ARK-bd"/>
</dbReference>
<dbReference type="Proteomes" id="UP000005018">
    <property type="component" value="Chromosome 2"/>
</dbReference>
<keyword evidence="10" id="KW-1185">Reference proteome</keyword>
<feature type="compositionally biased region" description="Basic and acidic residues" evidence="7">
    <location>
        <begin position="461"/>
        <end position="474"/>
    </location>
</feature>
<evidence type="ECO:0000256" key="2">
    <source>
        <dbReference type="ARBA" id="ARBA00004186"/>
    </source>
</evidence>
<protein>
    <recommendedName>
        <fullName evidence="8">Inner centromere protein ARK-binding domain-containing protein</fullName>
    </recommendedName>
</protein>
<evidence type="ECO:0000256" key="7">
    <source>
        <dbReference type="SAM" id="MobiDB-lite"/>
    </source>
</evidence>
<evidence type="ECO:0000259" key="8">
    <source>
        <dbReference type="Pfam" id="PF03941"/>
    </source>
</evidence>
<feature type="domain" description="Inner centromere protein ARK-binding" evidence="8">
    <location>
        <begin position="551"/>
        <end position="599"/>
    </location>
</feature>
<dbReference type="RefSeq" id="XP_003868287.1">
    <property type="nucleotide sequence ID" value="XM_003868239.1"/>
</dbReference>
<feature type="region of interest" description="Disordered" evidence="7">
    <location>
        <begin position="461"/>
        <end position="486"/>
    </location>
</feature>
<evidence type="ECO:0000256" key="3">
    <source>
        <dbReference type="ARBA" id="ARBA00010042"/>
    </source>
</evidence>
<dbReference type="Pfam" id="PF03941">
    <property type="entry name" value="INCENP_ARK-bind"/>
    <property type="match status" value="1"/>
</dbReference>
<dbReference type="KEGG" id="cot:CORT_0B11540"/>
<organism evidence="9 10">
    <name type="scientific">Candida orthopsilosis (strain 90-125)</name>
    <name type="common">Yeast</name>
    <dbReference type="NCBI Taxonomy" id="1136231"/>
    <lineage>
        <taxon>Eukaryota</taxon>
        <taxon>Fungi</taxon>
        <taxon>Dikarya</taxon>
        <taxon>Ascomycota</taxon>
        <taxon>Saccharomycotina</taxon>
        <taxon>Pichiomycetes</taxon>
        <taxon>Debaryomycetaceae</taxon>
        <taxon>Candida/Lodderomyces clade</taxon>
        <taxon>Candida</taxon>
    </lineage>
</organism>
<feature type="region of interest" description="Disordered" evidence="7">
    <location>
        <begin position="145"/>
        <end position="208"/>
    </location>
</feature>
<keyword evidence="4" id="KW-0963">Cytoplasm</keyword>
<evidence type="ECO:0000256" key="1">
    <source>
        <dbReference type="ARBA" id="ARBA00004123"/>
    </source>
</evidence>
<dbReference type="OrthoDB" id="6123at2759"/>
<reference evidence="9 10" key="1">
    <citation type="journal article" date="2012" name="PLoS ONE">
        <title>Sequence and analysis of the genome of the pathogenic yeast Candida orthopsilosis.</title>
        <authorList>
            <person name="Riccombeni A."/>
            <person name="Vidanes G."/>
            <person name="Proux-Wera E."/>
            <person name="Wolfe K.H."/>
            <person name="Butler G."/>
        </authorList>
    </citation>
    <scope>NUCLEOTIDE SEQUENCE [LARGE SCALE GENOMIC DNA]</scope>
    <source>
        <strain evidence="9 10">Co 90-125</strain>
    </source>
</reference>
<dbReference type="GO" id="GO:0005819">
    <property type="term" value="C:spindle"/>
    <property type="evidence" value="ECO:0007669"/>
    <property type="project" value="UniProtKB-SubCell"/>
</dbReference>
<evidence type="ECO:0000256" key="5">
    <source>
        <dbReference type="ARBA" id="ARBA00023212"/>
    </source>
</evidence>
<feature type="region of interest" description="Disordered" evidence="7">
    <location>
        <begin position="277"/>
        <end position="310"/>
    </location>
</feature>
<comment type="similarity">
    <text evidence="3">Belongs to the INCENP family.</text>
</comment>
<dbReference type="EMBL" id="HE681720">
    <property type="protein sequence ID" value="CCG22853.1"/>
    <property type="molecule type" value="Genomic_DNA"/>
</dbReference>
<feature type="compositionally biased region" description="Polar residues" evidence="7">
    <location>
        <begin position="603"/>
        <end position="621"/>
    </location>
</feature>
<proteinExistence type="inferred from homology"/>
<name>H8X2D1_CANO9</name>
<feature type="region of interest" description="Disordered" evidence="7">
    <location>
        <begin position="392"/>
        <end position="411"/>
    </location>
</feature>
<feature type="region of interest" description="Disordered" evidence="7">
    <location>
        <begin position="331"/>
        <end position="356"/>
    </location>
</feature>
<dbReference type="GeneID" id="14538882"/>
<feature type="compositionally biased region" description="Polar residues" evidence="7">
    <location>
        <begin position="331"/>
        <end position="345"/>
    </location>
</feature>